<accession>A0A4U5WVL1</accession>
<keyword evidence="1" id="KW-1133">Transmembrane helix</keyword>
<evidence type="ECO:0000313" key="3">
    <source>
        <dbReference type="Proteomes" id="UP000308632"/>
    </source>
</evidence>
<dbReference type="RefSeq" id="WP_137303049.1">
    <property type="nucleotide sequence ID" value="NZ_BMVD01000023.1"/>
</dbReference>
<feature type="transmembrane region" description="Helical" evidence="1">
    <location>
        <begin position="634"/>
        <end position="654"/>
    </location>
</feature>
<dbReference type="AlphaFoldDB" id="A0A4U5WVL1"/>
<dbReference type="InterPro" id="IPR001646">
    <property type="entry name" value="5peptide_repeat"/>
</dbReference>
<dbReference type="Proteomes" id="UP000308632">
    <property type="component" value="Unassembled WGS sequence"/>
</dbReference>
<comment type="caution">
    <text evidence="2">The sequence shown here is derived from an EMBL/GenBank/DDBJ whole genome shotgun (WGS) entry which is preliminary data.</text>
</comment>
<proteinExistence type="predicted"/>
<organism evidence="2 3">
    <name type="scientific">Streptomyces galbus</name>
    <dbReference type="NCBI Taxonomy" id="33898"/>
    <lineage>
        <taxon>Bacteria</taxon>
        <taxon>Bacillati</taxon>
        <taxon>Actinomycetota</taxon>
        <taxon>Actinomycetes</taxon>
        <taxon>Kitasatosporales</taxon>
        <taxon>Streptomycetaceae</taxon>
        <taxon>Streptomyces</taxon>
    </lineage>
</organism>
<reference evidence="2 3" key="1">
    <citation type="submission" date="2019-04" db="EMBL/GenBank/DDBJ databases">
        <title>Streptomyces lasaliensis sp.nov., an Actinomycete isolated from soil which produces the polyether antibiotic lasalocid.</title>
        <authorList>
            <person name="Erwin G."/>
            <person name="Haber C."/>
        </authorList>
    </citation>
    <scope>NUCLEOTIDE SEQUENCE [LARGE SCALE GENOMIC DNA]</scope>
    <source>
        <strain evidence="2 3">DSM 40089</strain>
    </source>
</reference>
<name>A0A4U5WVL1_STRGB</name>
<evidence type="ECO:0000256" key="1">
    <source>
        <dbReference type="SAM" id="Phobius"/>
    </source>
</evidence>
<evidence type="ECO:0008006" key="4">
    <source>
        <dbReference type="Google" id="ProtNLM"/>
    </source>
</evidence>
<dbReference type="EMBL" id="SZPR01000022">
    <property type="protein sequence ID" value="TKT06548.1"/>
    <property type="molecule type" value="Genomic_DNA"/>
</dbReference>
<gene>
    <name evidence="2" type="ORF">E4U92_26885</name>
</gene>
<dbReference type="Gene3D" id="2.160.20.80">
    <property type="entry name" value="E3 ubiquitin-protein ligase SopA"/>
    <property type="match status" value="2"/>
</dbReference>
<sequence length="748" mass="81128">MSRYALPAWPHCAYGADPAADPVGCRGINVPGHTACFAHLADPDRNAYLSSLAPGASIDHRGITFTPPLLNVLLDTLRDPTTGHPRLGEARFEGATFEGDAGFESATFEGVTRFEGATFEGAAWFGSATFEGDAWFRSTTFKGDAWFRSTTFKGDAWFRSATFRGHVGFRSATFESDAGFGSAIFETHVSFASAIFEGDAWFEPTTFKGVARFVSAIFKGDACFEPTTFEGDAQFESATFEGDARFESATFEGVTGFEEATFKGVARFESATCKGVAWFEGATFEGIAWFGSAAFEGDAWFSSATFADVAQFGSATFGGAALFRSATFQGGAGFWSATFEGMALFNSTTFGSDARFESTIFEGDARFESATFGGDALLESATFTNADQLGPFACVGRVVLSGAAFGGPMTLSFAARRLECRRTRWSSTAEIRLRYATVDFAHAVFEYPLTIAAEPDRFVLNNGRPLGEDLFPSAYDPGVRVASLRGVDAAHLVLADLDLSECLFTGTVHLDRLRLEGACIFDAAPPAVHWRRWRPVRFTERRVLAEEHHWRARQPGAVPGWVHGTGRAGPLQLAPVYRALRKAFEDGKHEPGAADFYYGEMEMRRHADDIPRSERGLLTAYWALSGYGLRASRALAWLGAAMLVTIVLLMAFGLTQDTPKQTATGTVPAGGGKVTFEIDKDDPQNPTGDRFTGKRFEKALNVTLNSVVFRASGQDLTTAGTYIEMTSRLSEPILLGLAVLAVRNRVKR</sequence>
<protein>
    <recommendedName>
        <fullName evidence="4">Pentapeptide repeat-containing protein</fullName>
    </recommendedName>
</protein>
<dbReference type="Pfam" id="PF13576">
    <property type="entry name" value="Pentapeptide_3"/>
    <property type="match status" value="3"/>
</dbReference>
<keyword evidence="1" id="KW-0812">Transmembrane</keyword>
<keyword evidence="1" id="KW-0472">Membrane</keyword>
<evidence type="ECO:0000313" key="2">
    <source>
        <dbReference type="EMBL" id="TKT06548.1"/>
    </source>
</evidence>